<reference evidence="2 3" key="1">
    <citation type="submission" date="2016-06" db="EMBL/GenBank/DDBJ databases">
        <authorList>
            <person name="Kjaerup R.B."/>
            <person name="Dalgaard T.S."/>
            <person name="Juul-Madsen H.R."/>
        </authorList>
    </citation>
    <scope>NUCLEOTIDE SEQUENCE [LARGE SCALE GENOMIC DNA]</scope>
    <source>
        <strain evidence="2 3">1245139.5</strain>
    </source>
</reference>
<sequence>MANVFVEPRPKGRDGDPISHYVVEEHADSVLAEFDTQQEAIGWAKEQGHTPHVARVRHLDDKKKPDQWRAI</sequence>
<dbReference type="EMBL" id="LZLQ01000055">
    <property type="protein sequence ID" value="OBK17102.1"/>
    <property type="molecule type" value="Genomic_DNA"/>
</dbReference>
<protein>
    <submittedName>
        <fullName evidence="2">Uncharacterized protein</fullName>
    </submittedName>
</protein>
<feature type="region of interest" description="Disordered" evidence="1">
    <location>
        <begin position="47"/>
        <end position="71"/>
    </location>
</feature>
<dbReference type="AlphaFoldDB" id="A0A1A3N9Q7"/>
<evidence type="ECO:0000313" key="2">
    <source>
        <dbReference type="EMBL" id="OBK17102.1"/>
    </source>
</evidence>
<dbReference type="OrthoDB" id="122582at2"/>
<gene>
    <name evidence="2" type="ORF">A5636_23590</name>
</gene>
<organism evidence="2 3">
    <name type="scientific">Mycobacterium asiaticum</name>
    <dbReference type="NCBI Taxonomy" id="1790"/>
    <lineage>
        <taxon>Bacteria</taxon>
        <taxon>Bacillati</taxon>
        <taxon>Actinomycetota</taxon>
        <taxon>Actinomycetes</taxon>
        <taxon>Mycobacteriales</taxon>
        <taxon>Mycobacteriaceae</taxon>
        <taxon>Mycobacterium</taxon>
    </lineage>
</organism>
<evidence type="ECO:0000313" key="3">
    <source>
        <dbReference type="Proteomes" id="UP000093629"/>
    </source>
</evidence>
<evidence type="ECO:0000256" key="1">
    <source>
        <dbReference type="SAM" id="MobiDB-lite"/>
    </source>
</evidence>
<keyword evidence="3" id="KW-1185">Reference proteome</keyword>
<accession>A0A1A3N9Q7</accession>
<dbReference type="RefSeq" id="WP_065158185.1">
    <property type="nucleotide sequence ID" value="NZ_LZLQ01000055.1"/>
</dbReference>
<name>A0A1A3N9Q7_MYCAS</name>
<feature type="compositionally biased region" description="Basic and acidic residues" evidence="1">
    <location>
        <begin position="57"/>
        <end position="71"/>
    </location>
</feature>
<proteinExistence type="predicted"/>
<dbReference type="Proteomes" id="UP000093629">
    <property type="component" value="Unassembled WGS sequence"/>
</dbReference>
<comment type="caution">
    <text evidence="2">The sequence shown here is derived from an EMBL/GenBank/DDBJ whole genome shotgun (WGS) entry which is preliminary data.</text>
</comment>